<dbReference type="AlphaFoldDB" id="A0A327M3K5"/>
<name>A0A327M3K5_9PROT</name>
<accession>A0A327M3K5</accession>
<dbReference type="EMBL" id="QLIX01000043">
    <property type="protein sequence ID" value="RAI54648.1"/>
    <property type="molecule type" value="Genomic_DNA"/>
</dbReference>
<feature type="region of interest" description="Disordered" evidence="1">
    <location>
        <begin position="1"/>
        <end position="21"/>
    </location>
</feature>
<evidence type="ECO:0000313" key="2">
    <source>
        <dbReference type="EMBL" id="RAI54648.1"/>
    </source>
</evidence>
<feature type="compositionally biased region" description="Basic and acidic residues" evidence="1">
    <location>
        <begin position="1"/>
        <end position="19"/>
    </location>
</feature>
<dbReference type="RefSeq" id="WP_111472721.1">
    <property type="nucleotide sequence ID" value="NZ_QLIX01000043.1"/>
</dbReference>
<organism evidence="2 3">
    <name type="scientific">Roseicella frigidaeris</name>
    <dbReference type="NCBI Taxonomy" id="2230885"/>
    <lineage>
        <taxon>Bacteria</taxon>
        <taxon>Pseudomonadati</taxon>
        <taxon>Pseudomonadota</taxon>
        <taxon>Alphaproteobacteria</taxon>
        <taxon>Acetobacterales</taxon>
        <taxon>Roseomonadaceae</taxon>
        <taxon>Roseicella</taxon>
    </lineage>
</organism>
<proteinExistence type="predicted"/>
<reference evidence="3" key="1">
    <citation type="submission" date="2018-06" db="EMBL/GenBank/DDBJ databases">
        <authorList>
            <person name="Khan S.A."/>
        </authorList>
    </citation>
    <scope>NUCLEOTIDE SEQUENCE [LARGE SCALE GENOMIC DNA]</scope>
    <source>
        <strain evidence="3">DB-1506</strain>
    </source>
</reference>
<dbReference type="Proteomes" id="UP000249065">
    <property type="component" value="Unassembled WGS sequence"/>
</dbReference>
<evidence type="ECO:0000313" key="3">
    <source>
        <dbReference type="Proteomes" id="UP000249065"/>
    </source>
</evidence>
<dbReference type="InterPro" id="IPR022037">
    <property type="entry name" value="DUF3606"/>
</dbReference>
<gene>
    <name evidence="2" type="ORF">DOO78_25565</name>
</gene>
<protein>
    <submittedName>
        <fullName evidence="2">DUF3606 domain-containing protein</fullName>
    </submittedName>
</protein>
<keyword evidence="3" id="KW-1185">Reference proteome</keyword>
<evidence type="ECO:0000256" key="1">
    <source>
        <dbReference type="SAM" id="MobiDB-lite"/>
    </source>
</evidence>
<comment type="caution">
    <text evidence="2">The sequence shown here is derived from an EMBL/GenBank/DDBJ whole genome shotgun (WGS) entry which is preliminary data.</text>
</comment>
<dbReference type="OrthoDB" id="8238029at2"/>
<sequence>MSGRSPGDDPKIRGPRDNTRISLSEPYEVQAWCQKLGVTERQLRDAVAAVGPLAANVARHLGKRL</sequence>
<dbReference type="Pfam" id="PF12244">
    <property type="entry name" value="DUF3606"/>
    <property type="match status" value="1"/>
</dbReference>